<evidence type="ECO:0000256" key="8">
    <source>
        <dbReference type="SAM" id="Coils"/>
    </source>
</evidence>
<evidence type="ECO:0000256" key="5">
    <source>
        <dbReference type="ARBA" id="ARBA00023010"/>
    </source>
</evidence>
<feature type="coiled-coil region" evidence="8">
    <location>
        <begin position="692"/>
        <end position="719"/>
    </location>
</feature>
<organism evidence="10 11">
    <name type="scientific">Strongylocentrotus purpuratus</name>
    <name type="common">Purple sea urchin</name>
    <dbReference type="NCBI Taxonomy" id="7668"/>
    <lineage>
        <taxon>Eukaryota</taxon>
        <taxon>Metazoa</taxon>
        <taxon>Echinodermata</taxon>
        <taxon>Eleutherozoa</taxon>
        <taxon>Echinozoa</taxon>
        <taxon>Echinoidea</taxon>
        <taxon>Euechinoidea</taxon>
        <taxon>Echinacea</taxon>
        <taxon>Camarodonta</taxon>
        <taxon>Echinidea</taxon>
        <taxon>Strongylocentrotidae</taxon>
        <taxon>Strongylocentrotus</taxon>
    </lineage>
</organism>
<evidence type="ECO:0000256" key="1">
    <source>
        <dbReference type="ARBA" id="ARBA00004567"/>
    </source>
</evidence>
<dbReference type="GO" id="GO:0000056">
    <property type="term" value="P:ribosomal small subunit export from nucleus"/>
    <property type="evidence" value="ECO:0000318"/>
    <property type="project" value="GO_Central"/>
</dbReference>
<sequence length="722" mass="80658">MAEFVDLEDWRFDLNSHPIFEKLRLNPPSQHDDERVNPENLIFVHDGQIFVWENDTARLLTANLRDVIVQERALNTLQVLLCINAPVFDVEHIVPSPCGQNVLLYGKRGASVLVLPRRHGKHGLFEGGKAQINCRITPIAERFFISNTSLSLLKAAWYPGGENDMHLSMLTSDNYFRLYDINSPLKPVQTHRLGSHATSFALSSSHSTFDAALGEIAIAFDFGPPSVVQSNTVSRGAGTENLLYPVFILRGNGDIYVLNTSLTDVRYAHTKLLGPLPMHPPAEDNYGMDACSLCCLESQPPVLVVATTSGLLHHCILVAGETDAEDDDASILSSDVSSIASLAPRDSGFSLFVYETVELTRCPVTVEDYDTDISYPIMLHSDPSSCKRFFCSHSGGVHSVILAWLDKLEKFCGNDGAEEEESIHEVNQDHPCILRHMICTMPSETCAPSPILGVAVIIDQLLGNSLLCLTHNRECMATPLLPLETTTPPPLMSEGRDDKPPVSPLRQANPEPFQKYIKRLLQRNHSNPILKTSNKTQLNLEECFQLLLRATKTLREEYIHKQDTAKEEIEKRVKILKQQKQQQLADLAECQQLKGDISIKAEELALRYSDAEDKQEELLNRVSIVLHTLQSQLPILSEAEQGMRTELESMQTKIEHLKTSLKQVKAKNIYQQKHAEKQQKIKTPPALSQVQEKQLKSLLKEQTEEIASLISEVQNISIAVGP</sequence>
<evidence type="ECO:0000256" key="2">
    <source>
        <dbReference type="ARBA" id="ARBA00022448"/>
    </source>
</evidence>
<evidence type="ECO:0000313" key="11">
    <source>
        <dbReference type="Proteomes" id="UP000007110"/>
    </source>
</evidence>
<reference evidence="10" key="2">
    <citation type="submission" date="2021-01" db="UniProtKB">
        <authorList>
            <consortium name="EnsemblMetazoa"/>
        </authorList>
    </citation>
    <scope>IDENTIFICATION</scope>
</reference>
<name>A0A7M7T1R9_STRPU</name>
<keyword evidence="2" id="KW-0813">Transport</keyword>
<keyword evidence="5" id="KW-0811">Translocation</keyword>
<keyword evidence="11" id="KW-1185">Reference proteome</keyword>
<dbReference type="GO" id="GO:0006606">
    <property type="term" value="P:protein import into nucleus"/>
    <property type="evidence" value="ECO:0000318"/>
    <property type="project" value="GO_Central"/>
</dbReference>
<dbReference type="SUPFAM" id="SSF69322">
    <property type="entry name" value="Tricorn protease domain 2"/>
    <property type="match status" value="1"/>
</dbReference>
<dbReference type="EnsemblMetazoa" id="XM_030991682">
    <property type="protein sequence ID" value="XP_030847542"/>
    <property type="gene ID" value="LOC583942"/>
</dbReference>
<dbReference type="RefSeq" id="XP_030847542.1">
    <property type="nucleotide sequence ID" value="XM_030991682.1"/>
</dbReference>
<evidence type="ECO:0000313" key="10">
    <source>
        <dbReference type="EnsemblMetazoa" id="XP_030847542"/>
    </source>
</evidence>
<evidence type="ECO:0000256" key="6">
    <source>
        <dbReference type="ARBA" id="ARBA00023132"/>
    </source>
</evidence>
<evidence type="ECO:0000256" key="3">
    <source>
        <dbReference type="ARBA" id="ARBA00022816"/>
    </source>
</evidence>
<dbReference type="InParanoid" id="A0A7M7T1R9"/>
<dbReference type="KEGG" id="spu:583942"/>
<evidence type="ECO:0000256" key="4">
    <source>
        <dbReference type="ARBA" id="ARBA00022927"/>
    </source>
</evidence>
<keyword evidence="6" id="KW-0906">Nuclear pore complex</keyword>
<keyword evidence="7" id="KW-0539">Nucleus</keyword>
<dbReference type="OrthoDB" id="341482at2759"/>
<dbReference type="GO" id="GO:0005643">
    <property type="term" value="C:nuclear pore"/>
    <property type="evidence" value="ECO:0000318"/>
    <property type="project" value="GO_Central"/>
</dbReference>
<dbReference type="Proteomes" id="UP000007110">
    <property type="component" value="Unassembled WGS sequence"/>
</dbReference>
<feature type="region of interest" description="Disordered" evidence="9">
    <location>
        <begin position="481"/>
        <end position="508"/>
    </location>
</feature>
<dbReference type="GeneID" id="583942"/>
<dbReference type="Pfam" id="PF10168">
    <property type="entry name" value="Nup88"/>
    <property type="match status" value="1"/>
</dbReference>
<evidence type="ECO:0000256" key="9">
    <source>
        <dbReference type="SAM" id="MobiDB-lite"/>
    </source>
</evidence>
<dbReference type="InterPro" id="IPR019321">
    <property type="entry name" value="Nucleoporin_Nup88"/>
</dbReference>
<comment type="subcellular location">
    <subcellularLocation>
        <location evidence="1">Nucleus</location>
        <location evidence="1">Nuclear pore complex</location>
    </subcellularLocation>
</comment>
<keyword evidence="8" id="KW-0175">Coiled coil</keyword>
<feature type="coiled-coil region" evidence="8">
    <location>
        <begin position="559"/>
        <end position="621"/>
    </location>
</feature>
<evidence type="ECO:0008006" key="12">
    <source>
        <dbReference type="Google" id="ProtNLM"/>
    </source>
</evidence>
<protein>
    <recommendedName>
        <fullName evidence="12">Nuclear pore complex protein Nup88</fullName>
    </recommendedName>
</protein>
<dbReference type="InterPro" id="IPR037700">
    <property type="entry name" value="NUP88/NUP82"/>
</dbReference>
<reference evidence="11" key="1">
    <citation type="submission" date="2015-02" db="EMBL/GenBank/DDBJ databases">
        <title>Genome sequencing for Strongylocentrotus purpuratus.</title>
        <authorList>
            <person name="Murali S."/>
            <person name="Liu Y."/>
            <person name="Vee V."/>
            <person name="English A."/>
            <person name="Wang M."/>
            <person name="Skinner E."/>
            <person name="Han Y."/>
            <person name="Muzny D.M."/>
            <person name="Worley K.C."/>
            <person name="Gibbs R.A."/>
        </authorList>
    </citation>
    <scope>NUCLEOTIDE SEQUENCE</scope>
</reference>
<dbReference type="GO" id="GO:0006406">
    <property type="term" value="P:mRNA export from nucleus"/>
    <property type="evidence" value="ECO:0000318"/>
    <property type="project" value="GO_Central"/>
</dbReference>
<dbReference type="AlphaFoldDB" id="A0A7M7T1R9"/>
<proteinExistence type="predicted"/>
<dbReference type="GO" id="GO:0000055">
    <property type="term" value="P:ribosomal large subunit export from nucleus"/>
    <property type="evidence" value="ECO:0000318"/>
    <property type="project" value="GO_Central"/>
</dbReference>
<evidence type="ECO:0000256" key="7">
    <source>
        <dbReference type="ARBA" id="ARBA00023242"/>
    </source>
</evidence>
<dbReference type="FunCoup" id="A0A7M7T1R9">
    <property type="interactions" value="1271"/>
</dbReference>
<dbReference type="CTD" id="4927"/>
<keyword evidence="3" id="KW-0509">mRNA transport</keyword>
<dbReference type="OMA" id="AYSCPIH"/>
<dbReference type="GO" id="GO:0017056">
    <property type="term" value="F:structural constituent of nuclear pore"/>
    <property type="evidence" value="ECO:0007669"/>
    <property type="project" value="InterPro"/>
</dbReference>
<dbReference type="PANTHER" id="PTHR13257">
    <property type="entry name" value="NUCLEOPORIN NUP84-RELATED"/>
    <property type="match status" value="1"/>
</dbReference>
<dbReference type="PANTHER" id="PTHR13257:SF0">
    <property type="entry name" value="NUCLEAR PORE COMPLEX PROTEIN NUP88"/>
    <property type="match status" value="1"/>
</dbReference>
<accession>A0A7M7T1R9</accession>
<keyword evidence="4" id="KW-0653">Protein transport</keyword>